<dbReference type="GO" id="GO:0031902">
    <property type="term" value="C:late endosome membrane"/>
    <property type="evidence" value="ECO:0007669"/>
    <property type="project" value="UniProtKB-SubCell"/>
</dbReference>
<protein>
    <recommendedName>
        <fullName evidence="14">WW domain binding protein VOPP1</fullName>
    </recommendedName>
    <alternativeName>
        <fullName evidence="15">Vesicular, overexpressed in cancer, prosurvival protein 1</fullName>
    </alternativeName>
</protein>
<dbReference type="PANTHER" id="PTHR14971">
    <property type="entry name" value="VESICULAR, OVEREXPRESSED IN CANCER, PROSURVIVAL PROTEIN 1"/>
    <property type="match status" value="1"/>
</dbReference>
<dbReference type="AlphaFoldDB" id="A0A1B6DQ78"/>
<evidence type="ECO:0000256" key="14">
    <source>
        <dbReference type="ARBA" id="ARBA00035708"/>
    </source>
</evidence>
<dbReference type="GO" id="GO:0005765">
    <property type="term" value="C:lysosomal membrane"/>
    <property type="evidence" value="ECO:0007669"/>
    <property type="project" value="UniProtKB-SubCell"/>
</dbReference>
<evidence type="ECO:0000256" key="18">
    <source>
        <dbReference type="SAM" id="Phobius"/>
    </source>
</evidence>
<feature type="transmembrane region" description="Helical" evidence="18">
    <location>
        <begin position="60"/>
        <end position="80"/>
    </location>
</feature>
<evidence type="ECO:0000256" key="16">
    <source>
        <dbReference type="ARBA" id="ARBA00046288"/>
    </source>
</evidence>
<dbReference type="InterPro" id="IPR026229">
    <property type="entry name" value="VOPP1"/>
</dbReference>
<reference evidence="20" key="1">
    <citation type="submission" date="2015-12" db="EMBL/GenBank/DDBJ databases">
        <title>De novo transcriptome assembly of four potential Pierce s Disease insect vectors from Arizona vineyards.</title>
        <authorList>
            <person name="Tassone E.E."/>
        </authorList>
    </citation>
    <scope>NUCLEOTIDE SEQUENCE</scope>
</reference>
<evidence type="ECO:0000256" key="17">
    <source>
        <dbReference type="SAM" id="MobiDB-lite"/>
    </source>
</evidence>
<evidence type="ECO:0000256" key="1">
    <source>
        <dbReference type="ARBA" id="ARBA00004156"/>
    </source>
</evidence>
<keyword evidence="4 18" id="KW-0812">Transmembrane</keyword>
<feature type="region of interest" description="Disordered" evidence="17">
    <location>
        <begin position="158"/>
        <end position="186"/>
    </location>
</feature>
<keyword evidence="8" id="KW-0805">Transcription regulation</keyword>
<feature type="region of interest" description="Disordered" evidence="17">
    <location>
        <begin position="209"/>
        <end position="250"/>
    </location>
</feature>
<feature type="signal peptide" evidence="19">
    <location>
        <begin position="1"/>
        <end position="20"/>
    </location>
</feature>
<feature type="compositionally biased region" description="Polar residues" evidence="17">
    <location>
        <begin position="211"/>
        <end position="229"/>
    </location>
</feature>
<evidence type="ECO:0000256" key="7">
    <source>
        <dbReference type="ARBA" id="ARBA00022989"/>
    </source>
</evidence>
<keyword evidence="11" id="KW-0458">Lysosome</keyword>
<keyword evidence="10" id="KW-0804">Transcription</keyword>
<evidence type="ECO:0000256" key="13">
    <source>
        <dbReference type="ARBA" id="ARBA00035628"/>
    </source>
</evidence>
<evidence type="ECO:0000256" key="6">
    <source>
        <dbReference type="ARBA" id="ARBA00022753"/>
    </source>
</evidence>
<comment type="similarity">
    <text evidence="3">Belongs to the VOPP1/ECOP family.</text>
</comment>
<evidence type="ECO:0000256" key="11">
    <source>
        <dbReference type="ARBA" id="ARBA00023228"/>
    </source>
</evidence>
<evidence type="ECO:0000256" key="5">
    <source>
        <dbReference type="ARBA" id="ARBA00022729"/>
    </source>
</evidence>
<evidence type="ECO:0000256" key="19">
    <source>
        <dbReference type="SAM" id="SignalP"/>
    </source>
</evidence>
<evidence type="ECO:0000256" key="4">
    <source>
        <dbReference type="ARBA" id="ARBA00022692"/>
    </source>
</evidence>
<dbReference type="PANTHER" id="PTHR14971:SF2">
    <property type="entry name" value="VESICULAR, OVEREXPRESSED IN CANCER, PROSURVIVAL PROTEIN 1"/>
    <property type="match status" value="1"/>
</dbReference>
<evidence type="ECO:0000256" key="8">
    <source>
        <dbReference type="ARBA" id="ARBA00023015"/>
    </source>
</evidence>
<keyword evidence="6" id="KW-0967">Endosome</keyword>
<evidence type="ECO:0000256" key="3">
    <source>
        <dbReference type="ARBA" id="ARBA00006655"/>
    </source>
</evidence>
<proteinExistence type="inferred from homology"/>
<keyword evidence="9 18" id="KW-0472">Membrane</keyword>
<name>A0A1B6DQ78_9HEMI</name>
<feature type="compositionally biased region" description="Basic and acidic residues" evidence="17">
    <location>
        <begin position="230"/>
        <end position="240"/>
    </location>
</feature>
<comment type="subcellular location">
    <subcellularLocation>
        <location evidence="1">Cytoplasmic vesicle membrane</location>
    </subcellularLocation>
    <subcellularLocation>
        <location evidence="16">Endomembrane system</location>
        <topology evidence="16">Single-pass type I membrane protein</topology>
    </subcellularLocation>
    <subcellularLocation>
        <location evidence="13">Late endosome membrane</location>
        <topology evidence="13">Single-pass membrane protein</topology>
    </subcellularLocation>
    <subcellularLocation>
        <location evidence="2">Lysosome membrane</location>
    </subcellularLocation>
</comment>
<organism evidence="20">
    <name type="scientific">Clastoptera arizonana</name>
    <name type="common">Arizona spittle bug</name>
    <dbReference type="NCBI Taxonomy" id="38151"/>
    <lineage>
        <taxon>Eukaryota</taxon>
        <taxon>Metazoa</taxon>
        <taxon>Ecdysozoa</taxon>
        <taxon>Arthropoda</taxon>
        <taxon>Hexapoda</taxon>
        <taxon>Insecta</taxon>
        <taxon>Pterygota</taxon>
        <taxon>Neoptera</taxon>
        <taxon>Paraneoptera</taxon>
        <taxon>Hemiptera</taxon>
        <taxon>Auchenorrhyncha</taxon>
        <taxon>Cercopoidea</taxon>
        <taxon>Clastopteridae</taxon>
        <taxon>Clastoptera</taxon>
    </lineage>
</organism>
<keyword evidence="7 18" id="KW-1133">Transmembrane helix</keyword>
<feature type="compositionally biased region" description="Low complexity" evidence="17">
    <location>
        <begin position="161"/>
        <end position="172"/>
    </location>
</feature>
<evidence type="ECO:0000256" key="2">
    <source>
        <dbReference type="ARBA" id="ARBA00004656"/>
    </source>
</evidence>
<keyword evidence="5 19" id="KW-0732">Signal</keyword>
<evidence type="ECO:0000313" key="20">
    <source>
        <dbReference type="EMBL" id="JAS27844.1"/>
    </source>
</evidence>
<evidence type="ECO:0000256" key="10">
    <source>
        <dbReference type="ARBA" id="ARBA00023163"/>
    </source>
</evidence>
<accession>A0A1B6DQ78</accession>
<evidence type="ECO:0000256" key="12">
    <source>
        <dbReference type="ARBA" id="ARBA00023329"/>
    </source>
</evidence>
<gene>
    <name evidence="20" type="ORF">g.28989</name>
</gene>
<feature type="chain" id="PRO_5008581430" description="WW domain binding protein VOPP1" evidence="19">
    <location>
        <begin position="21"/>
        <end position="292"/>
    </location>
</feature>
<sequence length="292" mass="33150">MDVLIIIILSISINPQLVYGRYCTFLEVDGESKYYICPRNEYCCNFGCCLTPTFQFYQLWYYWLMVLFMFLLCSGGTWWYRYWLQGGYSRDLGSTMPVSHRIHQPRSRQTQVSYRPGRETVVMHHVWKPNRNGFSYVHNPPPSYSIAQCTESVLENPAVPSYSRSGASSSSSPQPTNLKPSPYYQLYGPPPSYESVISETLLEQRLAGSTGVDNISGQRTGESTSQGNISEERRTGRSDISENPLQQPKTEGYVIHEIPTEQRSGTIALHHSNEIPNLHGLPVTTLNNTNLV</sequence>
<evidence type="ECO:0000256" key="15">
    <source>
        <dbReference type="ARBA" id="ARBA00035715"/>
    </source>
</evidence>
<dbReference type="EMBL" id="GEDC01009454">
    <property type="protein sequence ID" value="JAS27844.1"/>
    <property type="molecule type" value="Transcribed_RNA"/>
</dbReference>
<keyword evidence="12" id="KW-0968">Cytoplasmic vesicle</keyword>
<evidence type="ECO:0000256" key="9">
    <source>
        <dbReference type="ARBA" id="ARBA00023136"/>
    </source>
</evidence>